<protein>
    <recommendedName>
        <fullName evidence="4">HEAT repeat domain-containing protein</fullName>
    </recommendedName>
</protein>
<evidence type="ECO:0000313" key="3">
    <source>
        <dbReference type="Proteomes" id="UP000032047"/>
    </source>
</evidence>
<comment type="caution">
    <text evidence="2">The sequence shown here is derived from an EMBL/GenBank/DDBJ whole genome shotgun (WGS) entry which is preliminary data.</text>
</comment>
<feature type="transmembrane region" description="Helical" evidence="1">
    <location>
        <begin position="6"/>
        <end position="28"/>
    </location>
</feature>
<reference evidence="2 3" key="1">
    <citation type="submission" date="2015-01" db="EMBL/GenBank/DDBJ databases">
        <title>Genome sequence of Anoxybacillus ayderensis strain AB04.</title>
        <authorList>
            <person name="Belduz A.O."/>
            <person name="Canakci S."/>
            <person name="Chan K.-G."/>
            <person name="Kahar U.M."/>
            <person name="Yaakob A.S."/>
            <person name="Chan C.S."/>
            <person name="Goh K.M."/>
        </authorList>
    </citation>
    <scope>NUCLEOTIDE SEQUENCE [LARGE SCALE GENOMIC DNA]</scope>
    <source>
        <strain evidence="2 3">AB04</strain>
    </source>
</reference>
<keyword evidence="1" id="KW-0472">Membrane</keyword>
<gene>
    <name evidence="2" type="ORF">JV16_00037</name>
</gene>
<proteinExistence type="predicted"/>
<evidence type="ECO:0000256" key="1">
    <source>
        <dbReference type="SAM" id="Phobius"/>
    </source>
</evidence>
<keyword evidence="3" id="KW-1185">Reference proteome</keyword>
<name>A0A0D0HT09_9BACL</name>
<keyword evidence="1" id="KW-1133">Transmembrane helix</keyword>
<dbReference type="AlphaFoldDB" id="A0A0D0HT09"/>
<dbReference type="Pfam" id="PF13646">
    <property type="entry name" value="HEAT_2"/>
    <property type="match status" value="1"/>
</dbReference>
<dbReference type="InterPro" id="IPR016024">
    <property type="entry name" value="ARM-type_fold"/>
</dbReference>
<dbReference type="RefSeq" id="WP_042533702.1">
    <property type="nucleotide sequence ID" value="NZ_JXTG01000001.1"/>
</dbReference>
<evidence type="ECO:0000313" key="2">
    <source>
        <dbReference type="EMBL" id="KIP22357.1"/>
    </source>
</evidence>
<dbReference type="InterPro" id="IPR011989">
    <property type="entry name" value="ARM-like"/>
</dbReference>
<evidence type="ECO:0008006" key="4">
    <source>
        <dbReference type="Google" id="ProtNLM"/>
    </source>
</evidence>
<dbReference type="EMBL" id="JXTG01000001">
    <property type="protein sequence ID" value="KIP22357.1"/>
    <property type="molecule type" value="Genomic_DNA"/>
</dbReference>
<dbReference type="SUPFAM" id="SSF48371">
    <property type="entry name" value="ARM repeat"/>
    <property type="match status" value="1"/>
</dbReference>
<keyword evidence="1" id="KW-0812">Transmembrane</keyword>
<dbReference type="Proteomes" id="UP000032047">
    <property type="component" value="Unassembled WGS sequence"/>
</dbReference>
<organism evidence="2 3">
    <name type="scientific">Anoxybacillus ayderensis</name>
    <dbReference type="NCBI Taxonomy" id="265546"/>
    <lineage>
        <taxon>Bacteria</taxon>
        <taxon>Bacillati</taxon>
        <taxon>Bacillota</taxon>
        <taxon>Bacilli</taxon>
        <taxon>Bacillales</taxon>
        <taxon>Anoxybacillaceae</taxon>
        <taxon>Anoxybacillus</taxon>
    </lineage>
</organism>
<dbReference type="PATRIC" id="fig|265546.4.peg.40"/>
<sequence length="346" mass="41315">MSNQLVLFTVIVITLFAVLLAIFLYLVVRKRKDGKWKREVETYKQLYEPVLFRYLAYGDEQVPAPSSSAQHVAMMELLDHFMRVLANGDVKERATALAEMYFVDYLRAQLVHRRLGRRMNALFFIEDFYLRSLVHELEAMYEQKQLTTMEKRQLLKMFALFQHPHVYEYMKQTDESFTQFDYRLILSRMDDRMFAKMVDHFFDWNEKIQYALIDMIGIMQKFAHVSFLRTLLRHEQSEYRIRALKALAEIAFPLDSEQLRIHLHSPVWQERLMALRLCARTRPYELVETMKELVKDRVFSVRSQAAEALLRMPNGLAILEQIAQTSDDRYARDMALEWLERGREND</sequence>
<dbReference type="Gene3D" id="1.25.10.10">
    <property type="entry name" value="Leucine-rich Repeat Variant"/>
    <property type="match status" value="1"/>
</dbReference>
<accession>A0A0D0HT09</accession>